<dbReference type="VEuPathDB" id="FungiDB:CTRG_02036"/>
<reference evidence="6 7" key="1">
    <citation type="journal article" date="2009" name="Nature">
        <title>Evolution of pathogenicity and sexual reproduction in eight Candida genomes.</title>
        <authorList>
            <person name="Butler G."/>
            <person name="Rasmussen M.D."/>
            <person name="Lin M.F."/>
            <person name="Santos M.A."/>
            <person name="Sakthikumar S."/>
            <person name="Munro C.A."/>
            <person name="Rheinbay E."/>
            <person name="Grabherr M."/>
            <person name="Forche A."/>
            <person name="Reedy J.L."/>
            <person name="Agrafioti I."/>
            <person name="Arnaud M.B."/>
            <person name="Bates S."/>
            <person name="Brown A.J."/>
            <person name="Brunke S."/>
            <person name="Costanzo M.C."/>
            <person name="Fitzpatrick D.A."/>
            <person name="de Groot P.W."/>
            <person name="Harris D."/>
            <person name="Hoyer L.L."/>
            <person name="Hube B."/>
            <person name="Klis F.M."/>
            <person name="Kodira C."/>
            <person name="Lennard N."/>
            <person name="Logue M.E."/>
            <person name="Martin R."/>
            <person name="Neiman A.M."/>
            <person name="Nikolaou E."/>
            <person name="Quail M.A."/>
            <person name="Quinn J."/>
            <person name="Santos M.C."/>
            <person name="Schmitzberger F.F."/>
            <person name="Sherlock G."/>
            <person name="Shah P."/>
            <person name="Silverstein K.A."/>
            <person name="Skrzypek M.S."/>
            <person name="Soll D."/>
            <person name="Staggs R."/>
            <person name="Stansfield I."/>
            <person name="Stumpf M.P."/>
            <person name="Sudbery P.E."/>
            <person name="Srikantha T."/>
            <person name="Zeng Q."/>
            <person name="Berman J."/>
            <person name="Berriman M."/>
            <person name="Heitman J."/>
            <person name="Gow N.A."/>
            <person name="Lorenz M.C."/>
            <person name="Birren B.W."/>
            <person name="Kellis M."/>
            <person name="Cuomo C.A."/>
        </authorList>
    </citation>
    <scope>NUCLEOTIDE SEQUENCE [LARGE SCALE GENOMIC DNA]</scope>
    <source>
        <strain evidence="7">ATCC MYA-3404 / T1</strain>
    </source>
</reference>
<organism evidence="6 7">
    <name type="scientific">Candida tropicalis (strain ATCC MYA-3404 / T1)</name>
    <name type="common">Yeast</name>
    <dbReference type="NCBI Taxonomy" id="294747"/>
    <lineage>
        <taxon>Eukaryota</taxon>
        <taxon>Fungi</taxon>
        <taxon>Dikarya</taxon>
        <taxon>Ascomycota</taxon>
        <taxon>Saccharomycotina</taxon>
        <taxon>Pichiomycetes</taxon>
        <taxon>Debaryomycetaceae</taxon>
        <taxon>Candida/Lodderomyces clade</taxon>
        <taxon>Candida</taxon>
    </lineage>
</organism>
<dbReference type="eggNOG" id="KOG1810">
    <property type="taxonomic scope" value="Eukaryota"/>
</dbReference>
<dbReference type="InterPro" id="IPR016024">
    <property type="entry name" value="ARM-type_fold"/>
</dbReference>
<evidence type="ECO:0000259" key="3">
    <source>
        <dbReference type="Pfam" id="PF10350"/>
    </source>
</evidence>
<keyword evidence="7" id="KW-1185">Reference proteome</keyword>
<evidence type="ECO:0000256" key="1">
    <source>
        <dbReference type="ARBA" id="ARBA00010409"/>
    </source>
</evidence>
<dbReference type="EMBL" id="GG692396">
    <property type="protein sequence ID" value="EER35174.1"/>
    <property type="molecule type" value="Genomic_DNA"/>
</dbReference>
<gene>
    <name evidence="6" type="ORF">CTRG_02036</name>
</gene>
<dbReference type="InterPro" id="IPR019442">
    <property type="entry name" value="THADA/TRM732_DUF2428"/>
</dbReference>
<dbReference type="SUPFAM" id="SSF48371">
    <property type="entry name" value="ARM repeat"/>
    <property type="match status" value="1"/>
</dbReference>
<dbReference type="KEGG" id="ctp:CTRG_02036"/>
<dbReference type="PANTHER" id="PTHR14387">
    <property type="entry name" value="THADA/DEATH RECEPTOR INTERACTING PROTEIN"/>
    <property type="match status" value="1"/>
</dbReference>
<dbReference type="GO" id="GO:0005829">
    <property type="term" value="C:cytosol"/>
    <property type="evidence" value="ECO:0007669"/>
    <property type="project" value="TreeGrafter"/>
</dbReference>
<keyword evidence="2" id="KW-0819">tRNA processing</keyword>
<dbReference type="PANTHER" id="PTHR14387:SF0">
    <property type="entry name" value="DUF2428 DOMAIN-CONTAINING PROTEIN"/>
    <property type="match status" value="1"/>
</dbReference>
<dbReference type="Pfam" id="PF25151">
    <property type="entry name" value="TPR_Trm732_C"/>
    <property type="match status" value="1"/>
</dbReference>
<comment type="similarity">
    <text evidence="1">Belongs to the THADA family.</text>
</comment>
<evidence type="ECO:0000259" key="5">
    <source>
        <dbReference type="Pfam" id="PF25151"/>
    </source>
</evidence>
<dbReference type="GeneID" id="8296402"/>
<feature type="domain" description="tRNA (32-2'-O)-methyltransferase regulator THADA-like C-terminal TPR repeats region" evidence="5">
    <location>
        <begin position="715"/>
        <end position="840"/>
    </location>
</feature>
<dbReference type="STRING" id="294747.C5M558"/>
<dbReference type="AlphaFoldDB" id="C5M558"/>
<feature type="domain" description="DUF2428" evidence="3">
    <location>
        <begin position="522"/>
        <end position="713"/>
    </location>
</feature>
<proteinExistence type="inferred from homology"/>
<sequence length="1229" mass="141810">MDVAELKTVKKSLIETKPPVEEDVNIHLNYLLNLFNLKDGTDKERVIFNDTLSICLLRYNTFNNTLEEVDKIFDYCLNYINSNHSPLQNSLNGIIDKLLHFKNVDIHSWIDMIMHQPLTKNLFVLLEKLLRKLDSIHYFVEKYPDYPQKAMSMFDNNIGNAISKTLVVIYNEIYTQLNKNTKEWYNSWIGLLDLENIALRHSLITHLLPGLISIDPKSFQFLVEDCKDNLHALISVLSMGQKMRFIESLELIDQKSLISCLVHSDARIRNDALQLLFGGKKEPFSSYTFNTIIDNRIMEINLNESDQQDKFISTIYQFINGKLAESLRGKLGKESEVVAREYLLKFKALLFRHLEAQNNFQQKLGSIMILKYLHEKIENVFDEHLIELLIDNLFSNYKLIRESSLQFLIQCQKFSQMFNKVQALEDKTFAILPRLSGRESEGAALAVAFLAKYHKEANSLDRFMNKLYRGLGKESGEHGYLQASAVVTSRLGICGDFETLLVAAKQATRRMTDILSTERIAYANELEFVKSKEVVNYSWKVLQGANDLFLALLQKQPNLQDVDECFHLVVAQLHNIKFRAAISSSYPTMIAISRLLHSLDSTRIETYVKNEITYIRSEIKQLVTRRSGGLLYVIPSMLIAAKDKNLGDFVFEQLFEIANLPYESESKEDLPQVHAFNTLSQLFKESQLTGESSPFIERALFLSLQNFDASNWSIRNCALMLFGHLERKIFSGAKVNSNRFFARFKKIEQVFVEYLVNGQDQTVFPILIILEQLEFTSSGKIELRDAVIKLLGKKSWKVREFAAKIIAHMLKPNELQAFITSALESKLQLNSLHGVLICLKHGTCKIDFPIEKYSHLAFGDYVIANEYINILDRMGCEVDSRLSSYFEELITKRETLDGGRQLFLESFVVYLLNNDKANNLDYIKLALQSEYDNVHDRVLDYISTNTIACPLLIRKFIISHNFHYTKVHALKLYSTMDDITPLPPMQENQPGLFECSARFVDDDNKQFFDQCVKYTASFEEIDTRIMGFNAIFSYLKRCTNKKGFLYSACLSLCFERGLFDDDEDIRQSANQCISEIINCGNVATTHLTYIFPPLAKSLLSGEHYDDLVSAIIQRNTLDHSRLEHDLEEAQEGSLYSFERDNFYKNEVDFSMILGQFPINNNKLDIVKNKVLDDIEFIKKFRQQHADEIEYIPRDYILYDFVQKTRINAETVGITNLDEKLFALTFCKLG</sequence>
<evidence type="ECO:0000313" key="7">
    <source>
        <dbReference type="Proteomes" id="UP000002037"/>
    </source>
</evidence>
<dbReference type="RefSeq" id="XP_002547729.1">
    <property type="nucleotide sequence ID" value="XM_002547683.1"/>
</dbReference>
<evidence type="ECO:0000259" key="4">
    <source>
        <dbReference type="Pfam" id="PF25150"/>
    </source>
</evidence>
<dbReference type="Proteomes" id="UP000002037">
    <property type="component" value="Unassembled WGS sequence"/>
</dbReference>
<dbReference type="HOGENOM" id="CLU_001011_2_0_1"/>
<dbReference type="Pfam" id="PF10350">
    <property type="entry name" value="DUF2428"/>
    <property type="match status" value="1"/>
</dbReference>
<dbReference type="GO" id="GO:0030488">
    <property type="term" value="P:tRNA methylation"/>
    <property type="evidence" value="ECO:0007669"/>
    <property type="project" value="TreeGrafter"/>
</dbReference>
<dbReference type="InterPro" id="IPR056842">
    <property type="entry name" value="THADA-like_TPR_C"/>
</dbReference>
<accession>C5M558</accession>
<dbReference type="OrthoDB" id="73997at2759"/>
<dbReference type="InterPro" id="IPR056843">
    <property type="entry name" value="THADA-like_TPR"/>
</dbReference>
<feature type="domain" description="tRNA (32-2'-O)-methyltransferase regulator THADA-like TPR repeats region" evidence="4">
    <location>
        <begin position="184"/>
        <end position="401"/>
    </location>
</feature>
<name>C5M558_CANTT</name>
<dbReference type="InterPro" id="IPR051954">
    <property type="entry name" value="tRNA_methyltransferase_THADA"/>
</dbReference>
<protein>
    <submittedName>
        <fullName evidence="6">Uncharacterized protein</fullName>
    </submittedName>
</protein>
<evidence type="ECO:0000256" key="2">
    <source>
        <dbReference type="ARBA" id="ARBA00022694"/>
    </source>
</evidence>
<evidence type="ECO:0000313" key="6">
    <source>
        <dbReference type="EMBL" id="EER35174.1"/>
    </source>
</evidence>
<dbReference type="Pfam" id="PF25150">
    <property type="entry name" value="TPR_Trm732"/>
    <property type="match status" value="1"/>
</dbReference>